<feature type="compositionally biased region" description="Basic residues" evidence="6">
    <location>
        <begin position="166"/>
        <end position="177"/>
    </location>
</feature>
<dbReference type="GO" id="GO:0000978">
    <property type="term" value="F:RNA polymerase II cis-regulatory region sequence-specific DNA binding"/>
    <property type="evidence" value="ECO:0007669"/>
    <property type="project" value="TreeGrafter"/>
</dbReference>
<evidence type="ECO:0000313" key="9">
    <source>
        <dbReference type="Proteomes" id="UP000249390"/>
    </source>
</evidence>
<gene>
    <name evidence="8" type="ORF">DM860_008936</name>
</gene>
<protein>
    <recommendedName>
        <fullName evidence="7">BHLH domain-containing protein</fullName>
    </recommendedName>
</protein>
<dbReference type="PROSITE" id="PS50888">
    <property type="entry name" value="BHLH"/>
    <property type="match status" value="1"/>
</dbReference>
<proteinExistence type="predicted"/>
<comment type="subcellular location">
    <subcellularLocation>
        <location evidence="1">Nucleus</location>
    </subcellularLocation>
</comment>
<name>A0A328D8I1_9ASTE</name>
<sequence>MAGNPNNWWSTMVNAGSDVDPPPPLPPPSHRHESPHFYAPSVSLADEAPTATLHFPRPFNQLIMDGLGGNENEKFGMGHFQYKNNVVQENWENHQIGMNKPSSSSSSAPANPDADDDDVIKEDDPFPRIGQFYRHDHRLSVIPEHDDDHHRHYFQSEPPAVLSSPSHRHHHHRRQTRSHYDEPPGKNKTDDESASRHSYESNSTSTGSGGATNKKARVHNHNHHSSTQPSLKVRKEKLGDRITALHQLVSPFGKTDTASVLSEVIGYVTFLHSQIQALSAPYFGNAARRSMAHIIHQQSPESGGDVNYKDLRSKGLCLVPLSCTDQHVISVGGGGGGGGCTTTFDGGVIFNNGGGPAADYWPPLGGGGF</sequence>
<dbReference type="Gene3D" id="4.10.280.10">
    <property type="entry name" value="Helix-loop-helix DNA-binding domain"/>
    <property type="match status" value="1"/>
</dbReference>
<feature type="compositionally biased region" description="Basic residues" evidence="6">
    <location>
        <begin position="214"/>
        <end position="224"/>
    </location>
</feature>
<dbReference type="Proteomes" id="UP000249390">
    <property type="component" value="Unassembled WGS sequence"/>
</dbReference>
<evidence type="ECO:0000256" key="2">
    <source>
        <dbReference type="ARBA" id="ARBA00023015"/>
    </source>
</evidence>
<feature type="compositionally biased region" description="Basic and acidic residues" evidence="6">
    <location>
        <begin position="178"/>
        <end position="199"/>
    </location>
</feature>
<evidence type="ECO:0000256" key="6">
    <source>
        <dbReference type="SAM" id="MobiDB-lite"/>
    </source>
</evidence>
<comment type="caution">
    <text evidence="8">The sequence shown here is derived from an EMBL/GenBank/DDBJ whole genome shotgun (WGS) entry which is preliminary data.</text>
</comment>
<evidence type="ECO:0000256" key="5">
    <source>
        <dbReference type="ARBA" id="ARBA00023242"/>
    </source>
</evidence>
<dbReference type="PANTHER" id="PTHR16223:SF53">
    <property type="entry name" value="TRANSCRIPTION FACTOR BHLH68-LIKE"/>
    <property type="match status" value="1"/>
</dbReference>
<dbReference type="InterPro" id="IPR045239">
    <property type="entry name" value="bHLH95_bHLH"/>
</dbReference>
<dbReference type="SUPFAM" id="SSF47459">
    <property type="entry name" value="HLH, helix-loop-helix DNA-binding domain"/>
    <property type="match status" value="1"/>
</dbReference>
<dbReference type="GO" id="GO:0000981">
    <property type="term" value="F:DNA-binding transcription factor activity, RNA polymerase II-specific"/>
    <property type="evidence" value="ECO:0007669"/>
    <property type="project" value="TreeGrafter"/>
</dbReference>
<dbReference type="EMBL" id="NQVE01000183">
    <property type="protein sequence ID" value="RAL41754.1"/>
    <property type="molecule type" value="Genomic_DNA"/>
</dbReference>
<dbReference type="CDD" id="cd11393">
    <property type="entry name" value="bHLH_AtbHLH_like"/>
    <property type="match status" value="1"/>
</dbReference>
<dbReference type="PANTHER" id="PTHR16223">
    <property type="entry name" value="TRANSCRIPTION FACTOR BHLH83-RELATED"/>
    <property type="match status" value="1"/>
</dbReference>
<feature type="region of interest" description="Disordered" evidence="6">
    <location>
        <begin position="1"/>
        <end position="36"/>
    </location>
</feature>
<keyword evidence="2" id="KW-0805">Transcription regulation</keyword>
<keyword evidence="4" id="KW-0804">Transcription</keyword>
<organism evidence="8 9">
    <name type="scientific">Cuscuta australis</name>
    <dbReference type="NCBI Taxonomy" id="267555"/>
    <lineage>
        <taxon>Eukaryota</taxon>
        <taxon>Viridiplantae</taxon>
        <taxon>Streptophyta</taxon>
        <taxon>Embryophyta</taxon>
        <taxon>Tracheophyta</taxon>
        <taxon>Spermatophyta</taxon>
        <taxon>Magnoliopsida</taxon>
        <taxon>eudicotyledons</taxon>
        <taxon>Gunneridae</taxon>
        <taxon>Pentapetalae</taxon>
        <taxon>asterids</taxon>
        <taxon>lamiids</taxon>
        <taxon>Solanales</taxon>
        <taxon>Convolvulaceae</taxon>
        <taxon>Cuscuteae</taxon>
        <taxon>Cuscuta</taxon>
        <taxon>Cuscuta subgen. Grammica</taxon>
        <taxon>Cuscuta sect. Cleistogrammica</taxon>
    </lineage>
</organism>
<keyword evidence="9" id="KW-1185">Reference proteome</keyword>
<feature type="compositionally biased region" description="Low complexity" evidence="6">
    <location>
        <begin position="101"/>
        <end position="112"/>
    </location>
</feature>
<feature type="compositionally biased region" description="Polar residues" evidence="6">
    <location>
        <begin position="1"/>
        <end position="14"/>
    </location>
</feature>
<keyword evidence="3" id="KW-0238">DNA-binding</keyword>
<dbReference type="GO" id="GO:0005634">
    <property type="term" value="C:nucleus"/>
    <property type="evidence" value="ECO:0007669"/>
    <property type="project" value="UniProtKB-SubCell"/>
</dbReference>
<dbReference type="InterPro" id="IPR045843">
    <property type="entry name" value="IND-like"/>
</dbReference>
<dbReference type="AlphaFoldDB" id="A0A328D8I1"/>
<feature type="region of interest" description="Disordered" evidence="6">
    <location>
        <begin position="157"/>
        <end position="233"/>
    </location>
</feature>
<accession>A0A328D8I1</accession>
<evidence type="ECO:0000256" key="1">
    <source>
        <dbReference type="ARBA" id="ARBA00004123"/>
    </source>
</evidence>
<dbReference type="InterPro" id="IPR011598">
    <property type="entry name" value="bHLH_dom"/>
</dbReference>
<evidence type="ECO:0000313" key="8">
    <source>
        <dbReference type="EMBL" id="RAL41754.1"/>
    </source>
</evidence>
<feature type="domain" description="BHLH" evidence="7">
    <location>
        <begin position="222"/>
        <end position="271"/>
    </location>
</feature>
<reference evidence="8 9" key="1">
    <citation type="submission" date="2018-06" db="EMBL/GenBank/DDBJ databases">
        <title>The Genome of Cuscuta australis (Dodder) Provides Insight into the Evolution of Plant Parasitism.</title>
        <authorList>
            <person name="Liu H."/>
        </authorList>
    </citation>
    <scope>NUCLEOTIDE SEQUENCE [LARGE SCALE GENOMIC DNA]</scope>
    <source>
        <strain evidence="9">cv. Yunnan</strain>
        <tissue evidence="8">Vines</tissue>
    </source>
</reference>
<evidence type="ECO:0000259" key="7">
    <source>
        <dbReference type="PROSITE" id="PS50888"/>
    </source>
</evidence>
<dbReference type="GO" id="GO:0046983">
    <property type="term" value="F:protein dimerization activity"/>
    <property type="evidence" value="ECO:0007669"/>
    <property type="project" value="InterPro"/>
</dbReference>
<feature type="region of interest" description="Disordered" evidence="6">
    <location>
        <begin position="96"/>
        <end position="132"/>
    </location>
</feature>
<keyword evidence="5" id="KW-0539">Nucleus</keyword>
<evidence type="ECO:0000256" key="4">
    <source>
        <dbReference type="ARBA" id="ARBA00023163"/>
    </source>
</evidence>
<dbReference type="InterPro" id="IPR036638">
    <property type="entry name" value="HLH_DNA-bd_sf"/>
</dbReference>
<evidence type="ECO:0000256" key="3">
    <source>
        <dbReference type="ARBA" id="ARBA00023125"/>
    </source>
</evidence>